<dbReference type="Gene3D" id="3.30.450.20">
    <property type="entry name" value="PAS domain"/>
    <property type="match status" value="1"/>
</dbReference>
<sequence>MLGRLWLAFAFALPLTAHTAPLRLNTDILPPYQVQEGDRLTGSSINALACIFEASDRDYEIRVLPWQRAVREVSQGKAEGFFSATRMNNASDFATLSAPLALEKWYWYSNSTERPPAFGAANSLRIGGVRGSNQVDWLLQHGYSVDPLVTNTAQLLQLLKRGRIDAFLADQQTLRIEMTQQPLDSRPLNAHFQQYTTLGVYFSNSLLIREPAFLEQFNRQVFQCIPEIGVLQVEERARLQHLYDTLFDNWRREPMLIQAVLQQNKAHTGISLSRIHALDNQWQQEQQQTEQPLINSVHSNALSPWLTQQQAIYKGLVSEIIVTDQHGLNIATSETTTDYWQGDEAKFAEPFFASEDKPYMGPLSYDQSTQRYQVHISNTVRNPSNGEVIGVLILGIDIERALKMEDSLFTKEAIKQ</sequence>
<dbReference type="PANTHER" id="PTHR38834:SF3">
    <property type="entry name" value="SOLUTE-BINDING PROTEIN FAMILY 3_N-TERMINAL DOMAIN-CONTAINING PROTEIN"/>
    <property type="match status" value="1"/>
</dbReference>
<dbReference type="CDD" id="cd18773">
    <property type="entry name" value="PDC1_HK_sensor"/>
    <property type="match status" value="1"/>
</dbReference>
<comment type="caution">
    <text evidence="1">The sequence shown here is derived from an EMBL/GenBank/DDBJ whole genome shotgun (WGS) entry which is preliminary data.</text>
</comment>
<organism evidence="1">
    <name type="scientific">marine sediment metagenome</name>
    <dbReference type="NCBI Taxonomy" id="412755"/>
    <lineage>
        <taxon>unclassified sequences</taxon>
        <taxon>metagenomes</taxon>
        <taxon>ecological metagenomes</taxon>
    </lineage>
</organism>
<name>A0A0F9XUL1_9ZZZZ</name>
<accession>A0A0F9XUL1</accession>
<reference evidence="1" key="1">
    <citation type="journal article" date="2015" name="Nature">
        <title>Complex archaea that bridge the gap between prokaryotes and eukaryotes.</title>
        <authorList>
            <person name="Spang A."/>
            <person name="Saw J.H."/>
            <person name="Jorgensen S.L."/>
            <person name="Zaremba-Niedzwiedzka K."/>
            <person name="Martijn J."/>
            <person name="Lind A.E."/>
            <person name="van Eijk R."/>
            <person name="Schleper C."/>
            <person name="Guy L."/>
            <person name="Ettema T.J."/>
        </authorList>
    </citation>
    <scope>NUCLEOTIDE SEQUENCE</scope>
</reference>
<dbReference type="PANTHER" id="PTHR38834">
    <property type="entry name" value="PERIPLASMIC SUBSTRATE BINDING PROTEIN FAMILY 3"/>
    <property type="match status" value="1"/>
</dbReference>
<protein>
    <submittedName>
        <fullName evidence="1">Uncharacterized protein</fullName>
    </submittedName>
</protein>
<dbReference type="Gene3D" id="3.40.190.10">
    <property type="entry name" value="Periplasmic binding protein-like II"/>
    <property type="match status" value="2"/>
</dbReference>
<dbReference type="SUPFAM" id="SSF53850">
    <property type="entry name" value="Periplasmic binding protein-like II"/>
    <property type="match status" value="1"/>
</dbReference>
<dbReference type="EMBL" id="LAZR01000028">
    <property type="protein sequence ID" value="KKO03092.1"/>
    <property type="molecule type" value="Genomic_DNA"/>
</dbReference>
<proteinExistence type="predicted"/>
<dbReference type="AlphaFoldDB" id="A0A0F9XUL1"/>
<gene>
    <name evidence="1" type="ORF">LCGC14_0100130</name>
</gene>
<evidence type="ECO:0000313" key="1">
    <source>
        <dbReference type="EMBL" id="KKO03092.1"/>
    </source>
</evidence>